<keyword evidence="14" id="KW-1185">Reference proteome</keyword>
<evidence type="ECO:0000256" key="3">
    <source>
        <dbReference type="ARBA" id="ARBA00015087"/>
    </source>
</evidence>
<feature type="transmembrane region" description="Helical" evidence="12">
    <location>
        <begin position="22"/>
        <end position="48"/>
    </location>
</feature>
<dbReference type="Pfam" id="PF10149">
    <property type="entry name" value="TM231"/>
    <property type="match status" value="1"/>
</dbReference>
<dbReference type="InterPro" id="IPR019306">
    <property type="entry name" value="TMEM231"/>
</dbReference>
<gene>
    <name evidence="13" type="ORF">MICPUCDRAFT_56445</name>
</gene>
<dbReference type="OrthoDB" id="426438at2759"/>
<evidence type="ECO:0000256" key="12">
    <source>
        <dbReference type="SAM" id="Phobius"/>
    </source>
</evidence>
<evidence type="ECO:0000256" key="6">
    <source>
        <dbReference type="ARBA" id="ARBA00022989"/>
    </source>
</evidence>
<dbReference type="GO" id="GO:0035869">
    <property type="term" value="C:ciliary transition zone"/>
    <property type="evidence" value="ECO:0007669"/>
    <property type="project" value="TreeGrafter"/>
</dbReference>
<dbReference type="GeneID" id="9682801"/>
<dbReference type="STRING" id="564608.C1MM94"/>
<dbReference type="PROSITE" id="PS00018">
    <property type="entry name" value="EF_HAND_1"/>
    <property type="match status" value="1"/>
</dbReference>
<evidence type="ECO:0000256" key="5">
    <source>
        <dbReference type="ARBA" id="ARBA00022692"/>
    </source>
</evidence>
<evidence type="ECO:0000256" key="11">
    <source>
        <dbReference type="ARBA" id="ARBA00024803"/>
    </source>
</evidence>
<name>C1MM94_MICPC</name>
<keyword evidence="8 12" id="KW-0472">Membrane</keyword>
<protein>
    <recommendedName>
        <fullName evidence="3">Transmembrane protein 231</fullName>
    </recommendedName>
</protein>
<evidence type="ECO:0000256" key="10">
    <source>
        <dbReference type="ARBA" id="ARBA00023273"/>
    </source>
</evidence>
<dbReference type="PANTHER" id="PTHR14605:SF1">
    <property type="entry name" value="TRANSMEMBRANE PROTEIN 231"/>
    <property type="match status" value="1"/>
</dbReference>
<evidence type="ECO:0000256" key="1">
    <source>
        <dbReference type="ARBA" id="ARBA00004272"/>
    </source>
</evidence>
<keyword evidence="6 12" id="KW-1133">Transmembrane helix</keyword>
<evidence type="ECO:0000256" key="4">
    <source>
        <dbReference type="ARBA" id="ARBA00022475"/>
    </source>
</evidence>
<keyword evidence="10" id="KW-0966">Cell projection</keyword>
<dbReference type="GO" id="GO:0032880">
    <property type="term" value="P:regulation of protein localization"/>
    <property type="evidence" value="ECO:0007669"/>
    <property type="project" value="TreeGrafter"/>
</dbReference>
<feature type="transmembrane region" description="Helical" evidence="12">
    <location>
        <begin position="267"/>
        <end position="286"/>
    </location>
</feature>
<keyword evidence="4" id="KW-1003">Cell membrane</keyword>
<organism evidence="14">
    <name type="scientific">Micromonas pusilla (strain CCMP1545)</name>
    <name type="common">Picoplanktonic green alga</name>
    <dbReference type="NCBI Taxonomy" id="564608"/>
    <lineage>
        <taxon>Eukaryota</taxon>
        <taxon>Viridiplantae</taxon>
        <taxon>Chlorophyta</taxon>
        <taxon>Mamiellophyceae</taxon>
        <taxon>Mamiellales</taxon>
        <taxon>Mamiellaceae</taxon>
        <taxon>Micromonas</taxon>
    </lineage>
</organism>
<dbReference type="RefSeq" id="XP_003057362.1">
    <property type="nucleotide sequence ID" value="XM_003057316.1"/>
</dbReference>
<evidence type="ECO:0000256" key="8">
    <source>
        <dbReference type="ARBA" id="ARBA00023136"/>
    </source>
</evidence>
<dbReference type="GO" id="GO:0060271">
    <property type="term" value="P:cilium assembly"/>
    <property type="evidence" value="ECO:0007669"/>
    <property type="project" value="TreeGrafter"/>
</dbReference>
<comment type="similarity">
    <text evidence="2">Belongs to the TMEM231 family.</text>
</comment>
<keyword evidence="7" id="KW-0969">Cilium</keyword>
<dbReference type="GO" id="GO:0060170">
    <property type="term" value="C:ciliary membrane"/>
    <property type="evidence" value="ECO:0007669"/>
    <property type="project" value="UniProtKB-SubCell"/>
</dbReference>
<dbReference type="AlphaFoldDB" id="C1MM94"/>
<keyword evidence="5 12" id="KW-0812">Transmembrane</keyword>
<dbReference type="PANTHER" id="PTHR14605">
    <property type="entry name" value="CHST5 PROTEIN"/>
    <property type="match status" value="1"/>
</dbReference>
<accession>C1MM94</accession>
<comment type="subcellular location">
    <subcellularLocation>
        <location evidence="1">Cell projection</location>
        <location evidence="1">Cilium membrane</location>
        <topology evidence="1">Multi-pass membrane protein</topology>
    </subcellularLocation>
</comment>
<dbReference type="Proteomes" id="UP000001876">
    <property type="component" value="Unassembled WGS sequence"/>
</dbReference>
<reference evidence="13 14" key="1">
    <citation type="journal article" date="2009" name="Science">
        <title>Green evolution and dynamic adaptations revealed by genomes of the marine picoeukaryotes Micromonas.</title>
        <authorList>
            <person name="Worden A.Z."/>
            <person name="Lee J.H."/>
            <person name="Mock T."/>
            <person name="Rouze P."/>
            <person name="Simmons M.P."/>
            <person name="Aerts A.L."/>
            <person name="Allen A.E."/>
            <person name="Cuvelier M.L."/>
            <person name="Derelle E."/>
            <person name="Everett M.V."/>
            <person name="Foulon E."/>
            <person name="Grimwood J."/>
            <person name="Gundlach H."/>
            <person name="Henrissat B."/>
            <person name="Napoli C."/>
            <person name="McDonald S.M."/>
            <person name="Parker M.S."/>
            <person name="Rombauts S."/>
            <person name="Salamov A."/>
            <person name="Von Dassow P."/>
            <person name="Badger J.H."/>
            <person name="Coutinho P.M."/>
            <person name="Demir E."/>
            <person name="Dubchak I."/>
            <person name="Gentemann C."/>
            <person name="Eikrem W."/>
            <person name="Gready J.E."/>
            <person name="John U."/>
            <person name="Lanier W."/>
            <person name="Lindquist E.A."/>
            <person name="Lucas S."/>
            <person name="Mayer K.F."/>
            <person name="Moreau H."/>
            <person name="Not F."/>
            <person name="Otillar R."/>
            <person name="Panaud O."/>
            <person name="Pangilinan J."/>
            <person name="Paulsen I."/>
            <person name="Piegu B."/>
            <person name="Poliakov A."/>
            <person name="Robbens S."/>
            <person name="Schmutz J."/>
            <person name="Toulza E."/>
            <person name="Wyss T."/>
            <person name="Zelensky A."/>
            <person name="Zhou K."/>
            <person name="Armbrust E.V."/>
            <person name="Bhattacharya D."/>
            <person name="Goodenough U.W."/>
            <person name="Van de Peer Y."/>
            <person name="Grigoriev I.V."/>
        </authorList>
    </citation>
    <scope>NUCLEOTIDE SEQUENCE [LARGE SCALE GENOMIC DNA]</scope>
    <source>
        <strain evidence="13 14">CCMP1545</strain>
    </source>
</reference>
<evidence type="ECO:0000256" key="2">
    <source>
        <dbReference type="ARBA" id="ARBA00009082"/>
    </source>
</evidence>
<evidence type="ECO:0000256" key="7">
    <source>
        <dbReference type="ARBA" id="ARBA00023069"/>
    </source>
</evidence>
<evidence type="ECO:0000256" key="9">
    <source>
        <dbReference type="ARBA" id="ARBA00023180"/>
    </source>
</evidence>
<dbReference type="KEGG" id="mpp:MICPUCDRAFT_56445"/>
<sequence>MVQVYTEPFARRHYAPYLSVGFLYRPLCIIVSFVLAFTVCLTVGGLWVKTHSYIVQPSVRFKYDALMIFETNQTSKYRVWSTMASVNQLHAKHLASVDISASEQDVNSDGKIDLIDIECVVAGLAGVKKVTALFAFDYELAGTVTMAMNSMAYVQGSSPTSGSGMFVDGYLKLEQMDAIRADTSRYDYNYSVFPFAEHGELVTQMREATELQIATVMNAYIARNETTHYDYKYPVWMSAESPDFTFQARIRIPASQQVLYRPGFLELCKYAWVQILSTYLIFWWLFTKFEWVVFHFRIVPTRVVSDLQTKSHRF</sequence>
<dbReference type="EMBL" id="GG663737">
    <property type="protein sequence ID" value="EEH59007.1"/>
    <property type="molecule type" value="Genomic_DNA"/>
</dbReference>
<keyword evidence="9" id="KW-0325">Glycoprotein</keyword>
<dbReference type="eggNOG" id="KOG4838">
    <property type="taxonomic scope" value="Eukaryota"/>
</dbReference>
<dbReference type="OMA" id="PALYTRY"/>
<dbReference type="InterPro" id="IPR018247">
    <property type="entry name" value="EF_Hand_1_Ca_BS"/>
</dbReference>
<comment type="function">
    <text evidence="11">Transmembrane component of the tectonic-like complex, a complex localized at the transition zone of primary cilia and acting as a barrier that prevents diffusion of transmembrane proteins between the cilia and plasma membranes. Required for ciliogenesis and sonic hedgehog/SHH signaling.</text>
</comment>
<evidence type="ECO:0000313" key="14">
    <source>
        <dbReference type="Proteomes" id="UP000001876"/>
    </source>
</evidence>
<proteinExistence type="inferred from homology"/>
<evidence type="ECO:0000313" key="13">
    <source>
        <dbReference type="EMBL" id="EEH59007.1"/>
    </source>
</evidence>